<evidence type="ECO:0000313" key="11">
    <source>
        <dbReference type="EMBL" id="SBV94808.1"/>
    </source>
</evidence>
<dbReference type="GO" id="GO:0003924">
    <property type="term" value="F:GTPase activity"/>
    <property type="evidence" value="ECO:0007669"/>
    <property type="project" value="UniProtKB-UniRule"/>
</dbReference>
<feature type="binding site" evidence="6">
    <location>
        <begin position="15"/>
        <end position="22"/>
    </location>
    <ligand>
        <name>GTP</name>
        <dbReference type="ChEBI" id="CHEBI:37565"/>
    </ligand>
</feature>
<dbReference type="Gene3D" id="3.30.300.20">
    <property type="match status" value="1"/>
</dbReference>
<protein>
    <recommendedName>
        <fullName evidence="2 6">GTPase Era</fullName>
    </recommendedName>
</protein>
<sequence>MSSSAYRCGWVAIMGPPNAGKSTLLNALLGQKVAIVTPKAQTTRNRITGILSGPDAQVIFMDTPGIHTTRGKMNRLMSQTAWEASKDADILMVMLDAELYLRRPEYMEKDIKPLLEAIRAETRPVLVLANKVDLIGDKSRLLPLMEQLHETWPLAELFPVSALNEVGLDGLLAKIKKDLPEGPAQFPEDQLSTVPVRFMAAESIREKLFINLHQELPYAIAVDIENWEEDPERNLTIINAAIYVMRPSQKAIVIGKGGANLKKIGQAARLEIADILGTKVHLELWVKVREDWTEDMGFLHSLALGAEPGSSLE</sequence>
<evidence type="ECO:0000256" key="6">
    <source>
        <dbReference type="HAMAP-Rule" id="MF_00367"/>
    </source>
</evidence>
<dbReference type="NCBIfam" id="TIGR00436">
    <property type="entry name" value="era"/>
    <property type="match status" value="1"/>
</dbReference>
<keyword evidence="5 6" id="KW-0342">GTP-binding</keyword>
<evidence type="ECO:0000256" key="4">
    <source>
        <dbReference type="ARBA" id="ARBA00022884"/>
    </source>
</evidence>
<dbReference type="PANTHER" id="PTHR42698:SF1">
    <property type="entry name" value="GTPASE ERA, MITOCHONDRIAL"/>
    <property type="match status" value="1"/>
</dbReference>
<name>A0A212J5S5_9DELT</name>
<organism evidence="11">
    <name type="scientific">uncultured delta proteobacterium</name>
    <dbReference type="NCBI Taxonomy" id="34034"/>
    <lineage>
        <taxon>Bacteria</taxon>
        <taxon>Deltaproteobacteria</taxon>
        <taxon>environmental samples</taxon>
    </lineage>
</organism>
<dbReference type="PROSITE" id="PS51713">
    <property type="entry name" value="G_ERA"/>
    <property type="match status" value="1"/>
</dbReference>
<evidence type="ECO:0000256" key="2">
    <source>
        <dbReference type="ARBA" id="ARBA00020484"/>
    </source>
</evidence>
<dbReference type="GO" id="GO:0005829">
    <property type="term" value="C:cytosol"/>
    <property type="evidence" value="ECO:0007669"/>
    <property type="project" value="TreeGrafter"/>
</dbReference>
<dbReference type="InterPro" id="IPR015946">
    <property type="entry name" value="KH_dom-like_a/b"/>
</dbReference>
<dbReference type="InterPro" id="IPR006073">
    <property type="entry name" value="GTP-bd"/>
</dbReference>
<dbReference type="InterPro" id="IPR004044">
    <property type="entry name" value="KH_dom_type_2"/>
</dbReference>
<keyword evidence="6" id="KW-0472">Membrane</keyword>
<keyword evidence="4 6" id="KW-0694">RNA-binding</keyword>
<feature type="region of interest" description="G2" evidence="7">
    <location>
        <begin position="41"/>
        <end position="45"/>
    </location>
</feature>
<keyword evidence="6" id="KW-0690">Ribosome biogenesis</keyword>
<comment type="subunit">
    <text evidence="6">Monomer.</text>
</comment>
<feature type="region of interest" description="G3" evidence="7">
    <location>
        <begin position="62"/>
        <end position="65"/>
    </location>
</feature>
<keyword evidence="3 6" id="KW-0547">Nucleotide-binding</keyword>
<feature type="region of interest" description="G4" evidence="7">
    <location>
        <begin position="130"/>
        <end position="133"/>
    </location>
</feature>
<evidence type="ECO:0000256" key="5">
    <source>
        <dbReference type="ARBA" id="ARBA00023134"/>
    </source>
</evidence>
<evidence type="ECO:0000256" key="3">
    <source>
        <dbReference type="ARBA" id="ARBA00022741"/>
    </source>
</evidence>
<dbReference type="AlphaFoldDB" id="A0A212J5S5"/>
<dbReference type="NCBIfam" id="NF000908">
    <property type="entry name" value="PRK00089.1"/>
    <property type="match status" value="1"/>
</dbReference>
<accession>A0A212J5S5</accession>
<dbReference type="InterPro" id="IPR005662">
    <property type="entry name" value="GTPase_Era-like"/>
</dbReference>
<comment type="similarity">
    <text evidence="1 6 7 8">Belongs to the TRAFAC class TrmE-Era-EngA-EngB-Septin-like GTPase superfamily. Era GTPase family.</text>
</comment>
<dbReference type="PROSITE" id="PS50823">
    <property type="entry name" value="KH_TYPE_2"/>
    <property type="match status" value="1"/>
</dbReference>
<feature type="domain" description="Era-type G" evidence="10">
    <location>
        <begin position="7"/>
        <end position="181"/>
    </location>
</feature>
<dbReference type="GO" id="GO:0070181">
    <property type="term" value="F:small ribosomal subunit rRNA binding"/>
    <property type="evidence" value="ECO:0007669"/>
    <property type="project" value="UniProtKB-UniRule"/>
</dbReference>
<dbReference type="HAMAP" id="MF_00367">
    <property type="entry name" value="GTPase_Era"/>
    <property type="match status" value="1"/>
</dbReference>
<feature type="region of interest" description="G1" evidence="7">
    <location>
        <begin position="15"/>
        <end position="22"/>
    </location>
</feature>
<evidence type="ECO:0000256" key="1">
    <source>
        <dbReference type="ARBA" id="ARBA00007921"/>
    </source>
</evidence>
<dbReference type="GO" id="GO:0005525">
    <property type="term" value="F:GTP binding"/>
    <property type="evidence" value="ECO:0007669"/>
    <property type="project" value="UniProtKB-UniRule"/>
</dbReference>
<dbReference type="Pfam" id="PF07650">
    <property type="entry name" value="KH_2"/>
    <property type="match status" value="1"/>
</dbReference>
<feature type="region of interest" description="G5" evidence="7">
    <location>
        <begin position="160"/>
        <end position="162"/>
    </location>
</feature>
<dbReference type="CDD" id="cd04163">
    <property type="entry name" value="Era"/>
    <property type="match status" value="1"/>
</dbReference>
<feature type="binding site" evidence="6">
    <location>
        <begin position="130"/>
        <end position="133"/>
    </location>
    <ligand>
        <name>GTP</name>
        <dbReference type="ChEBI" id="CHEBI:37565"/>
    </ligand>
</feature>
<comment type="function">
    <text evidence="6">An essential GTPase that binds both GDP and GTP, with rapid nucleotide exchange. Plays a role in 16S rRNA processing and 30S ribosomal subunit biogenesis and possibly also in cell cycle regulation and energy metabolism.</text>
</comment>
<evidence type="ECO:0000256" key="8">
    <source>
        <dbReference type="RuleBase" id="RU003761"/>
    </source>
</evidence>
<dbReference type="GO" id="GO:0000028">
    <property type="term" value="P:ribosomal small subunit assembly"/>
    <property type="evidence" value="ECO:0007669"/>
    <property type="project" value="TreeGrafter"/>
</dbReference>
<dbReference type="SUPFAM" id="SSF52540">
    <property type="entry name" value="P-loop containing nucleoside triphosphate hydrolases"/>
    <property type="match status" value="1"/>
</dbReference>
<dbReference type="NCBIfam" id="TIGR00231">
    <property type="entry name" value="small_GTP"/>
    <property type="match status" value="1"/>
</dbReference>
<dbReference type="InterPro" id="IPR005225">
    <property type="entry name" value="Small_GTP-bd"/>
</dbReference>
<dbReference type="CDD" id="cd22534">
    <property type="entry name" value="KH-II_Era"/>
    <property type="match status" value="1"/>
</dbReference>
<gene>
    <name evidence="6 11" type="primary">era</name>
    <name evidence="11" type="ORF">KL86DPRO_10762</name>
</gene>
<comment type="subcellular location">
    <subcellularLocation>
        <location evidence="6">Cytoplasm</location>
    </subcellularLocation>
    <subcellularLocation>
        <location evidence="6">Cell membrane</location>
        <topology evidence="6">Peripheral membrane protein</topology>
    </subcellularLocation>
</comment>
<keyword evidence="6" id="KW-0963">Cytoplasm</keyword>
<feature type="binding site" evidence="6">
    <location>
        <begin position="62"/>
        <end position="66"/>
    </location>
    <ligand>
        <name>GTP</name>
        <dbReference type="ChEBI" id="CHEBI:37565"/>
    </ligand>
</feature>
<dbReference type="Pfam" id="PF01926">
    <property type="entry name" value="MMR_HSR1"/>
    <property type="match status" value="1"/>
</dbReference>
<dbReference type="InterPro" id="IPR009019">
    <property type="entry name" value="KH_sf_prok-type"/>
</dbReference>
<evidence type="ECO:0000259" key="10">
    <source>
        <dbReference type="PROSITE" id="PS51713"/>
    </source>
</evidence>
<evidence type="ECO:0000259" key="9">
    <source>
        <dbReference type="PROSITE" id="PS50823"/>
    </source>
</evidence>
<keyword evidence="6" id="KW-0699">rRNA-binding</keyword>
<evidence type="ECO:0000256" key="7">
    <source>
        <dbReference type="PROSITE-ProRule" id="PRU01050"/>
    </source>
</evidence>
<dbReference type="PANTHER" id="PTHR42698">
    <property type="entry name" value="GTPASE ERA"/>
    <property type="match status" value="1"/>
</dbReference>
<dbReference type="InterPro" id="IPR027417">
    <property type="entry name" value="P-loop_NTPase"/>
</dbReference>
<keyword evidence="6" id="KW-1003">Cell membrane</keyword>
<proteinExistence type="inferred from homology"/>
<dbReference type="GO" id="GO:0043024">
    <property type="term" value="F:ribosomal small subunit binding"/>
    <property type="evidence" value="ECO:0007669"/>
    <property type="project" value="TreeGrafter"/>
</dbReference>
<dbReference type="GO" id="GO:0005886">
    <property type="term" value="C:plasma membrane"/>
    <property type="evidence" value="ECO:0007669"/>
    <property type="project" value="UniProtKB-SubCell"/>
</dbReference>
<dbReference type="Gene3D" id="3.40.50.300">
    <property type="entry name" value="P-loop containing nucleotide triphosphate hydrolases"/>
    <property type="match status" value="1"/>
</dbReference>
<dbReference type="EMBL" id="FLUQ01000001">
    <property type="protein sequence ID" value="SBV94808.1"/>
    <property type="molecule type" value="Genomic_DNA"/>
</dbReference>
<feature type="domain" description="KH type-2" evidence="9">
    <location>
        <begin position="212"/>
        <end position="290"/>
    </location>
</feature>
<dbReference type="SUPFAM" id="SSF54814">
    <property type="entry name" value="Prokaryotic type KH domain (KH-domain type II)"/>
    <property type="match status" value="1"/>
</dbReference>
<reference evidence="11" key="1">
    <citation type="submission" date="2016-04" db="EMBL/GenBank/DDBJ databases">
        <authorList>
            <person name="Evans L.H."/>
            <person name="Alamgir A."/>
            <person name="Owens N."/>
            <person name="Weber N.D."/>
            <person name="Virtaneva K."/>
            <person name="Barbian K."/>
            <person name="Babar A."/>
            <person name="Rosenke K."/>
        </authorList>
    </citation>
    <scope>NUCLEOTIDE SEQUENCE</scope>
    <source>
        <strain evidence="11">86</strain>
    </source>
</reference>
<dbReference type="InterPro" id="IPR030388">
    <property type="entry name" value="G_ERA_dom"/>
</dbReference>